<dbReference type="GO" id="GO:0046464">
    <property type="term" value="P:acylglycerol catabolic process"/>
    <property type="evidence" value="ECO:0007669"/>
    <property type="project" value="TreeGrafter"/>
</dbReference>
<dbReference type="AlphaFoldDB" id="A0A0C1L9J3"/>
<dbReference type="PANTHER" id="PTHR43798">
    <property type="entry name" value="MONOACYLGLYCEROL LIPASE"/>
    <property type="match status" value="1"/>
</dbReference>
<dbReference type="GO" id="GO:0047372">
    <property type="term" value="F:monoacylglycerol lipase activity"/>
    <property type="evidence" value="ECO:0007669"/>
    <property type="project" value="TreeGrafter"/>
</dbReference>
<comment type="caution">
    <text evidence="2">The sequence shown here is derived from an EMBL/GenBank/DDBJ whole genome shotgun (WGS) entry which is preliminary data.</text>
</comment>
<dbReference type="Gene3D" id="3.40.50.1820">
    <property type="entry name" value="alpha/beta hydrolase"/>
    <property type="match status" value="1"/>
</dbReference>
<dbReference type="Proteomes" id="UP000031408">
    <property type="component" value="Unassembled WGS sequence"/>
</dbReference>
<dbReference type="InterPro" id="IPR050266">
    <property type="entry name" value="AB_hydrolase_sf"/>
</dbReference>
<keyword evidence="3" id="KW-1185">Reference proteome</keyword>
<dbReference type="PANTHER" id="PTHR43798:SF33">
    <property type="entry name" value="HYDROLASE, PUTATIVE (AFU_ORTHOLOGUE AFUA_2G14860)-RELATED"/>
    <property type="match status" value="1"/>
</dbReference>
<dbReference type="EMBL" id="JSVC01000002">
    <property type="protein sequence ID" value="KIC96181.1"/>
    <property type="molecule type" value="Genomic_DNA"/>
</dbReference>
<feature type="domain" description="AB hydrolase-1" evidence="1">
    <location>
        <begin position="21"/>
        <end position="245"/>
    </location>
</feature>
<evidence type="ECO:0000313" key="2">
    <source>
        <dbReference type="EMBL" id="KIC96181.1"/>
    </source>
</evidence>
<evidence type="ECO:0000259" key="1">
    <source>
        <dbReference type="Pfam" id="PF00561"/>
    </source>
</evidence>
<name>A0A0C1L9J3_9BACT</name>
<dbReference type="STRING" id="1349421.OI18_02530"/>
<protein>
    <recommendedName>
        <fullName evidence="1">AB hydrolase-1 domain-containing protein</fullName>
    </recommendedName>
</protein>
<dbReference type="Pfam" id="PF00561">
    <property type="entry name" value="Abhydrolase_1"/>
    <property type="match status" value="1"/>
</dbReference>
<dbReference type="PRINTS" id="PR00111">
    <property type="entry name" value="ABHYDROLASE"/>
</dbReference>
<sequence length="261" mass="28530">MELPNRVKLEFVETGKSNGVPVIFLHGITDSWQSFKLVLPHLPKSIHAYAITLRGHGDSDKPPAGYQPEDFANDIAAFMDAEKISEAYIVGHSMGSTIAQRFLLSYPGKVKGVVLIGAFAGYPGNAPISEFYQAVINLEDPIDQSFANDFQLSTTASPVPESYFNTMVGESLKVPAFVWRAALEGLISVNYTEQLSAVTKRVTIFWGAEDGFCPRSDQDKLLAAISGSSLIVYEGTGHALHWEEPRRFANDLVAFIGDADK</sequence>
<accession>A0A0C1L9J3</accession>
<organism evidence="2 3">
    <name type="scientific">Flavihumibacter solisilvae</name>
    <dbReference type="NCBI Taxonomy" id="1349421"/>
    <lineage>
        <taxon>Bacteria</taxon>
        <taxon>Pseudomonadati</taxon>
        <taxon>Bacteroidota</taxon>
        <taxon>Chitinophagia</taxon>
        <taxon>Chitinophagales</taxon>
        <taxon>Chitinophagaceae</taxon>
        <taxon>Flavihumibacter</taxon>
    </lineage>
</organism>
<evidence type="ECO:0000313" key="3">
    <source>
        <dbReference type="Proteomes" id="UP000031408"/>
    </source>
</evidence>
<gene>
    <name evidence="2" type="ORF">OI18_02530</name>
</gene>
<dbReference type="InterPro" id="IPR000073">
    <property type="entry name" value="AB_hydrolase_1"/>
</dbReference>
<proteinExistence type="predicted"/>
<dbReference type="GO" id="GO:0016020">
    <property type="term" value="C:membrane"/>
    <property type="evidence" value="ECO:0007669"/>
    <property type="project" value="TreeGrafter"/>
</dbReference>
<dbReference type="SUPFAM" id="SSF53474">
    <property type="entry name" value="alpha/beta-Hydrolases"/>
    <property type="match status" value="1"/>
</dbReference>
<dbReference type="InterPro" id="IPR029058">
    <property type="entry name" value="AB_hydrolase_fold"/>
</dbReference>
<reference evidence="2 3" key="1">
    <citation type="submission" date="2014-11" db="EMBL/GenBank/DDBJ databases">
        <title>Genome sequence of Flavihumibacter solisilvae 3-3.</title>
        <authorList>
            <person name="Zhou G."/>
            <person name="Li M."/>
            <person name="Wang G."/>
        </authorList>
    </citation>
    <scope>NUCLEOTIDE SEQUENCE [LARGE SCALE GENOMIC DNA]</scope>
    <source>
        <strain evidence="2 3">3-3</strain>
    </source>
</reference>